<evidence type="ECO:0000313" key="10">
    <source>
        <dbReference type="EMBL" id="TRZ06683.1"/>
    </source>
</evidence>
<evidence type="ECO:0000256" key="1">
    <source>
        <dbReference type="ARBA" id="ARBA00022679"/>
    </source>
</evidence>
<name>A0A8K1FU64_9PASS</name>
<protein>
    <recommendedName>
        <fullName evidence="9">Integrase catalytic domain-containing protein</fullName>
    </recommendedName>
</protein>
<dbReference type="GO" id="GO:0015074">
    <property type="term" value="P:DNA integration"/>
    <property type="evidence" value="ECO:0007669"/>
    <property type="project" value="InterPro"/>
</dbReference>
<dbReference type="GO" id="GO:0035613">
    <property type="term" value="F:RNA stem-loop binding"/>
    <property type="evidence" value="ECO:0007669"/>
    <property type="project" value="TreeGrafter"/>
</dbReference>
<dbReference type="SUPFAM" id="SSF53098">
    <property type="entry name" value="Ribonuclease H-like"/>
    <property type="match status" value="1"/>
</dbReference>
<keyword evidence="6" id="KW-0862">Zinc</keyword>
<keyword evidence="8" id="KW-0511">Multifunctional enzyme</keyword>
<keyword evidence="4" id="KW-0255">Endonuclease</keyword>
<gene>
    <name evidence="10" type="ORF">HGM15179_020426</name>
</gene>
<sequence>MVESCDDCHALAAPLPAGVNPRGLRALELWQTDVTQVAKFGRFKYVHVTFDTFFSAMWASAHMGEKTHNVIVHWRQAFAVLGIPSPVKANNGPAYASQKILGYAGYLQSVFILTCDHKGRIWLMGKLETMTKMKVIKWMNHPLDDSDADNASVHSDGPSASRHNIVHFSFFLFFFNGKRAIVVSVLSHLKSRCGLPFVAKGNKDMDLLVHAKGITLL</sequence>
<dbReference type="EMBL" id="SWJQ01002274">
    <property type="protein sequence ID" value="TRZ06683.1"/>
    <property type="molecule type" value="Genomic_DNA"/>
</dbReference>
<accession>A0A8K1FU64</accession>
<dbReference type="OrthoDB" id="9386368at2759"/>
<evidence type="ECO:0000256" key="4">
    <source>
        <dbReference type="ARBA" id="ARBA00022759"/>
    </source>
</evidence>
<evidence type="ECO:0000256" key="2">
    <source>
        <dbReference type="ARBA" id="ARBA00022695"/>
    </source>
</evidence>
<dbReference type="PROSITE" id="PS50994">
    <property type="entry name" value="INTEGRASE"/>
    <property type="match status" value="1"/>
</dbReference>
<dbReference type="PANTHER" id="PTHR41694">
    <property type="entry name" value="ENDOGENOUS RETROVIRUS GROUP K MEMBER POL PROTEIN"/>
    <property type="match status" value="1"/>
</dbReference>
<evidence type="ECO:0000256" key="6">
    <source>
        <dbReference type="ARBA" id="ARBA00022833"/>
    </source>
</evidence>
<evidence type="ECO:0000259" key="9">
    <source>
        <dbReference type="PROSITE" id="PS50994"/>
    </source>
</evidence>
<dbReference type="AlphaFoldDB" id="A0A8K1FU64"/>
<evidence type="ECO:0000313" key="11">
    <source>
        <dbReference type="Proteomes" id="UP000796761"/>
    </source>
</evidence>
<keyword evidence="1" id="KW-0808">Transferase</keyword>
<keyword evidence="11" id="KW-1185">Reference proteome</keyword>
<dbReference type="InterPro" id="IPR001584">
    <property type="entry name" value="Integrase_cat-core"/>
</dbReference>
<feature type="domain" description="Integrase catalytic" evidence="9">
    <location>
        <begin position="17"/>
        <end position="107"/>
    </location>
</feature>
<dbReference type="GO" id="GO:0003964">
    <property type="term" value="F:RNA-directed DNA polymerase activity"/>
    <property type="evidence" value="ECO:0007669"/>
    <property type="project" value="UniProtKB-KW"/>
</dbReference>
<organism evidence="10 11">
    <name type="scientific">Zosterops borbonicus</name>
    <dbReference type="NCBI Taxonomy" id="364589"/>
    <lineage>
        <taxon>Eukaryota</taxon>
        <taxon>Metazoa</taxon>
        <taxon>Chordata</taxon>
        <taxon>Craniata</taxon>
        <taxon>Vertebrata</taxon>
        <taxon>Euteleostomi</taxon>
        <taxon>Archelosauria</taxon>
        <taxon>Archosauria</taxon>
        <taxon>Dinosauria</taxon>
        <taxon>Saurischia</taxon>
        <taxon>Theropoda</taxon>
        <taxon>Coelurosauria</taxon>
        <taxon>Aves</taxon>
        <taxon>Neognathae</taxon>
        <taxon>Neoaves</taxon>
        <taxon>Telluraves</taxon>
        <taxon>Australaves</taxon>
        <taxon>Passeriformes</taxon>
        <taxon>Sylvioidea</taxon>
        <taxon>Zosteropidae</taxon>
        <taxon>Zosterops</taxon>
    </lineage>
</organism>
<evidence type="ECO:0000256" key="3">
    <source>
        <dbReference type="ARBA" id="ARBA00022722"/>
    </source>
</evidence>
<dbReference type="PANTHER" id="PTHR41694:SF4">
    <property type="entry name" value="ENDOGENOUS RETROVIRUS GROUP K MEMBER 10 POL PROTEIN-RELATED"/>
    <property type="match status" value="1"/>
</dbReference>
<dbReference type="Pfam" id="PF00665">
    <property type="entry name" value="rve"/>
    <property type="match status" value="1"/>
</dbReference>
<evidence type="ECO:0000256" key="8">
    <source>
        <dbReference type="ARBA" id="ARBA00023268"/>
    </source>
</evidence>
<dbReference type="Gene3D" id="3.30.420.10">
    <property type="entry name" value="Ribonuclease H-like superfamily/Ribonuclease H"/>
    <property type="match status" value="1"/>
</dbReference>
<keyword evidence="2" id="KW-0548">Nucleotidyltransferase</keyword>
<dbReference type="InterPro" id="IPR036397">
    <property type="entry name" value="RNaseH_sf"/>
</dbReference>
<dbReference type="Proteomes" id="UP000796761">
    <property type="component" value="Unassembled WGS sequence"/>
</dbReference>
<proteinExistence type="predicted"/>
<dbReference type="GO" id="GO:0004519">
    <property type="term" value="F:endonuclease activity"/>
    <property type="evidence" value="ECO:0007669"/>
    <property type="project" value="UniProtKB-KW"/>
</dbReference>
<dbReference type="GO" id="GO:0016787">
    <property type="term" value="F:hydrolase activity"/>
    <property type="evidence" value="ECO:0007669"/>
    <property type="project" value="UniProtKB-KW"/>
</dbReference>
<reference evidence="10" key="1">
    <citation type="submission" date="2019-04" db="EMBL/GenBank/DDBJ databases">
        <title>Genome assembly of Zosterops borbonicus 15179.</title>
        <authorList>
            <person name="Leroy T."/>
            <person name="Anselmetti Y."/>
            <person name="Tilak M.-K."/>
            <person name="Nabholz B."/>
        </authorList>
    </citation>
    <scope>NUCLEOTIDE SEQUENCE</scope>
    <source>
        <strain evidence="10">HGM_15179</strain>
        <tissue evidence="10">Muscle</tissue>
    </source>
</reference>
<evidence type="ECO:0000256" key="7">
    <source>
        <dbReference type="ARBA" id="ARBA00022918"/>
    </source>
</evidence>
<comment type="caution">
    <text evidence="10">The sequence shown here is derived from an EMBL/GenBank/DDBJ whole genome shotgun (WGS) entry which is preliminary data.</text>
</comment>
<keyword evidence="3" id="KW-0540">Nuclease</keyword>
<dbReference type="InterPro" id="IPR012337">
    <property type="entry name" value="RNaseH-like_sf"/>
</dbReference>
<keyword evidence="7" id="KW-0695">RNA-directed DNA polymerase</keyword>
<evidence type="ECO:0000256" key="5">
    <source>
        <dbReference type="ARBA" id="ARBA00022801"/>
    </source>
</evidence>
<keyword evidence="5" id="KW-0378">Hydrolase</keyword>